<name>A0A9D1RXM4_9CORY</name>
<keyword evidence="1" id="KW-0378">Hydrolase</keyword>
<comment type="caution">
    <text evidence="3">The sequence shown here is derived from an EMBL/GenBank/DDBJ whole genome shotgun (WGS) entry which is preliminary data.</text>
</comment>
<accession>A0A9D1RXM4</accession>
<evidence type="ECO:0000256" key="2">
    <source>
        <dbReference type="SAM" id="SignalP"/>
    </source>
</evidence>
<dbReference type="GO" id="GO:0016787">
    <property type="term" value="F:hydrolase activity"/>
    <property type="evidence" value="ECO:0007669"/>
    <property type="project" value="UniProtKB-KW"/>
</dbReference>
<organism evidence="3 4">
    <name type="scientific">Candidatus Corynebacterium gallistercoris</name>
    <dbReference type="NCBI Taxonomy" id="2838530"/>
    <lineage>
        <taxon>Bacteria</taxon>
        <taxon>Bacillati</taxon>
        <taxon>Actinomycetota</taxon>
        <taxon>Actinomycetes</taxon>
        <taxon>Mycobacteriales</taxon>
        <taxon>Corynebacteriaceae</taxon>
        <taxon>Corynebacterium</taxon>
    </lineage>
</organism>
<evidence type="ECO:0000256" key="1">
    <source>
        <dbReference type="ARBA" id="ARBA00022801"/>
    </source>
</evidence>
<dbReference type="EMBL" id="DXFZ01000046">
    <property type="protein sequence ID" value="HIW95627.1"/>
    <property type="molecule type" value="Genomic_DNA"/>
</dbReference>
<evidence type="ECO:0000313" key="4">
    <source>
        <dbReference type="Proteomes" id="UP000824189"/>
    </source>
</evidence>
<sequence>MKRLRRISAAAVSAIASVALASALVPAPVASAGGEVRGGVAKEGSCPATAIVAARGSEQNDPAETIPTRYSPASPYVSNGYEGPNLRALLQQAQAQHRAETGADLLAEVPVLAVDEEHYPASFPLPRIAEEGETLTLPETLARMAQLFTHTPPHIIVATALTEFHRSLATGIPGALATIDEYEAATGCTPNYVLLGYSQGAFILNVHEAELARRGQLGGVLAIGNAAQPLPGASFFPAGTGNRYSYCLRGDLVCDLAGTDPARAVDSINEVHDTYFTTPRASDEAALREMRRVIVGAGG</sequence>
<evidence type="ECO:0000313" key="3">
    <source>
        <dbReference type="EMBL" id="HIW95627.1"/>
    </source>
</evidence>
<feature type="signal peptide" evidence="2">
    <location>
        <begin position="1"/>
        <end position="21"/>
    </location>
</feature>
<reference evidence="3" key="1">
    <citation type="journal article" date="2021" name="PeerJ">
        <title>Extensive microbial diversity within the chicken gut microbiome revealed by metagenomics and culture.</title>
        <authorList>
            <person name="Gilroy R."/>
            <person name="Ravi A."/>
            <person name="Getino M."/>
            <person name="Pursley I."/>
            <person name="Horton D.L."/>
            <person name="Alikhan N.F."/>
            <person name="Baker D."/>
            <person name="Gharbi K."/>
            <person name="Hall N."/>
            <person name="Watson M."/>
            <person name="Adriaenssens E.M."/>
            <person name="Foster-Nyarko E."/>
            <person name="Jarju S."/>
            <person name="Secka A."/>
            <person name="Antonio M."/>
            <person name="Oren A."/>
            <person name="Chaudhuri R.R."/>
            <person name="La Ragione R."/>
            <person name="Hildebrand F."/>
            <person name="Pallen M.J."/>
        </authorList>
    </citation>
    <scope>NUCLEOTIDE SEQUENCE</scope>
    <source>
        <strain evidence="3">4376</strain>
    </source>
</reference>
<dbReference type="SUPFAM" id="SSF53474">
    <property type="entry name" value="alpha/beta-Hydrolases"/>
    <property type="match status" value="1"/>
</dbReference>
<gene>
    <name evidence="3" type="ORF">H9867_03955</name>
</gene>
<protein>
    <submittedName>
        <fullName evidence="3">Cutinase family protein</fullName>
    </submittedName>
</protein>
<dbReference type="AlphaFoldDB" id="A0A9D1RXM4"/>
<proteinExistence type="predicted"/>
<dbReference type="SMART" id="SM01110">
    <property type="entry name" value="Cutinase"/>
    <property type="match status" value="1"/>
</dbReference>
<dbReference type="InterPro" id="IPR000675">
    <property type="entry name" value="Cutinase/axe"/>
</dbReference>
<dbReference type="InterPro" id="IPR029058">
    <property type="entry name" value="AB_hydrolase_fold"/>
</dbReference>
<dbReference type="Proteomes" id="UP000824189">
    <property type="component" value="Unassembled WGS sequence"/>
</dbReference>
<dbReference type="Gene3D" id="3.40.50.1820">
    <property type="entry name" value="alpha/beta hydrolase"/>
    <property type="match status" value="1"/>
</dbReference>
<feature type="chain" id="PRO_5038734589" evidence="2">
    <location>
        <begin position="22"/>
        <end position="299"/>
    </location>
</feature>
<keyword evidence="2" id="KW-0732">Signal</keyword>
<reference evidence="3" key="2">
    <citation type="submission" date="2021-04" db="EMBL/GenBank/DDBJ databases">
        <authorList>
            <person name="Gilroy R."/>
        </authorList>
    </citation>
    <scope>NUCLEOTIDE SEQUENCE</scope>
    <source>
        <strain evidence="3">4376</strain>
    </source>
</reference>